<evidence type="ECO:0000256" key="1">
    <source>
        <dbReference type="SAM" id="MobiDB-lite"/>
    </source>
</evidence>
<dbReference type="EMBL" id="CDMZ01001134">
    <property type="protein sequence ID" value="CEM27805.1"/>
    <property type="molecule type" value="Genomic_DNA"/>
</dbReference>
<reference evidence="2" key="1">
    <citation type="submission" date="2014-11" db="EMBL/GenBank/DDBJ databases">
        <authorList>
            <person name="Otto D Thomas"/>
            <person name="Naeem Raeece"/>
        </authorList>
    </citation>
    <scope>NUCLEOTIDE SEQUENCE</scope>
</reference>
<name>A0A0G4GF84_9ALVE</name>
<evidence type="ECO:0000313" key="2">
    <source>
        <dbReference type="EMBL" id="CEM27805.1"/>
    </source>
</evidence>
<protein>
    <submittedName>
        <fullName evidence="2">Uncharacterized protein</fullName>
    </submittedName>
</protein>
<sequence>MLGSASSVRMPDQDEGPPDGHSGLTGPRQMRCSGGHVFRDKTDFLHSVVSSSKSAAKARSDERITSRRRRKPRSKANQWRTLSLHQMLLESLRSSQKRACFHVRESHRPRRLLGQVLFTERETGTATISDAVEICESSEGGREIYKPIEDSVILSVNKIVGVQLPDGQDPAQLLFNHVIEVEQGERKKRHSVAKEKEREKAPPTIQYW</sequence>
<feature type="compositionally biased region" description="Low complexity" evidence="1">
    <location>
        <begin position="47"/>
        <end position="57"/>
    </location>
</feature>
<feature type="region of interest" description="Disordered" evidence="1">
    <location>
        <begin position="186"/>
        <end position="208"/>
    </location>
</feature>
<feature type="region of interest" description="Disordered" evidence="1">
    <location>
        <begin position="1"/>
        <end position="77"/>
    </location>
</feature>
<organism evidence="2">
    <name type="scientific">Chromera velia CCMP2878</name>
    <dbReference type="NCBI Taxonomy" id="1169474"/>
    <lineage>
        <taxon>Eukaryota</taxon>
        <taxon>Sar</taxon>
        <taxon>Alveolata</taxon>
        <taxon>Colpodellida</taxon>
        <taxon>Chromeraceae</taxon>
        <taxon>Chromera</taxon>
    </lineage>
</organism>
<gene>
    <name evidence="2" type="ORF">Cvel_21527</name>
</gene>
<proteinExistence type="predicted"/>
<accession>A0A0G4GF84</accession>
<dbReference type="AlphaFoldDB" id="A0A0G4GF84"/>
<dbReference type="VEuPathDB" id="CryptoDB:Cvel_21527"/>
<feature type="compositionally biased region" description="Basic and acidic residues" evidence="1">
    <location>
        <begin position="192"/>
        <end position="201"/>
    </location>
</feature>